<name>A0ABD5BYF4_ECOLX</name>
<dbReference type="AlphaFoldDB" id="A0ABD5BYF4"/>
<proteinExistence type="predicted"/>
<accession>A0ABD5BYF4</accession>
<evidence type="ECO:0008006" key="3">
    <source>
        <dbReference type="Google" id="ProtNLM"/>
    </source>
</evidence>
<gene>
    <name evidence="1" type="ORF">NQD80_07665</name>
</gene>
<dbReference type="RefSeq" id="WP_016245904.1">
    <property type="nucleotide sequence ID" value="NZ_AP027716.1"/>
</dbReference>
<evidence type="ECO:0000313" key="1">
    <source>
        <dbReference type="EMBL" id="MDR6045684.1"/>
    </source>
</evidence>
<protein>
    <recommendedName>
        <fullName evidence="3">Acetyltransferase</fullName>
    </recommendedName>
</protein>
<evidence type="ECO:0000313" key="2">
    <source>
        <dbReference type="Proteomes" id="UP001247581"/>
    </source>
</evidence>
<sequence>MGAAEFYEKVGIKSEELHKGESVQHYAMRVLAQQDDQAIRSGVLYSYSTVSSVEAVEQQSHQLYSY</sequence>
<organism evidence="1 2">
    <name type="scientific">Escherichia coli</name>
    <dbReference type="NCBI Taxonomy" id="562"/>
    <lineage>
        <taxon>Bacteria</taxon>
        <taxon>Pseudomonadati</taxon>
        <taxon>Pseudomonadota</taxon>
        <taxon>Gammaproteobacteria</taxon>
        <taxon>Enterobacterales</taxon>
        <taxon>Enterobacteriaceae</taxon>
        <taxon>Escherichia</taxon>
    </lineage>
</organism>
<reference evidence="1 2" key="1">
    <citation type="submission" date="2022-07" db="EMBL/GenBank/DDBJ databases">
        <title>The wastewater resistome of Residential Aged Care Facilities indicates a role of antimicrobial stewardship in reducing resistance.</title>
        <authorList>
            <person name="Sapula S."/>
            <person name="Hart B.J."/>
            <person name="Henrietta V."/>
            <person name="Amsalu A."/>
            <person name="Jon W."/>
            <person name="Siderius N."/>
            <person name="Nguyen L."/>
            <person name="Turnidge J."/>
            <person name="Gerber C."/>
        </authorList>
    </citation>
    <scope>NUCLEOTIDE SEQUENCE [LARGE SCALE GENOMIC DNA]</scope>
    <source>
        <strain evidence="1 2">ECA685</strain>
    </source>
</reference>
<dbReference type="Proteomes" id="UP001247581">
    <property type="component" value="Unassembled WGS sequence"/>
</dbReference>
<comment type="caution">
    <text evidence="1">The sequence shown here is derived from an EMBL/GenBank/DDBJ whole genome shotgun (WGS) entry which is preliminary data.</text>
</comment>
<dbReference type="EMBL" id="JANIDP010000015">
    <property type="protein sequence ID" value="MDR6045684.1"/>
    <property type="molecule type" value="Genomic_DNA"/>
</dbReference>